<organism evidence="4 5">
    <name type="scientific">Candidatus Promineifilum breve</name>
    <dbReference type="NCBI Taxonomy" id="1806508"/>
    <lineage>
        <taxon>Bacteria</taxon>
        <taxon>Bacillati</taxon>
        <taxon>Chloroflexota</taxon>
        <taxon>Ardenticatenia</taxon>
        <taxon>Candidatus Promineifilales</taxon>
        <taxon>Candidatus Promineifilaceae</taxon>
        <taxon>Candidatus Promineifilum</taxon>
    </lineage>
</organism>
<feature type="domain" description="Phosphatidic acid phosphatase type 2/haloperoxidase" evidence="3">
    <location>
        <begin position="410"/>
        <end position="503"/>
    </location>
</feature>
<reference evidence="4" key="1">
    <citation type="submission" date="2016-01" db="EMBL/GenBank/DDBJ databases">
        <authorList>
            <person name="Mcilroy J.S."/>
            <person name="Karst M S."/>
            <person name="Albertsen M."/>
        </authorList>
    </citation>
    <scope>NUCLEOTIDE SEQUENCE</scope>
    <source>
        <strain evidence="4">Cfx-K</strain>
    </source>
</reference>
<dbReference type="PRINTS" id="PR00483">
    <property type="entry name" value="BACPHPHTASE"/>
</dbReference>
<feature type="chain" id="PRO_5008240523" evidence="2">
    <location>
        <begin position="25"/>
        <end position="513"/>
    </location>
</feature>
<dbReference type="EMBL" id="LN890655">
    <property type="protein sequence ID" value="CUS03556.2"/>
    <property type="molecule type" value="Genomic_DNA"/>
</dbReference>
<name>A0A160T157_9CHLR</name>
<keyword evidence="5" id="KW-1185">Reference proteome</keyword>
<evidence type="ECO:0000256" key="2">
    <source>
        <dbReference type="SAM" id="SignalP"/>
    </source>
</evidence>
<evidence type="ECO:0000313" key="5">
    <source>
        <dbReference type="Proteomes" id="UP000215027"/>
    </source>
</evidence>
<evidence type="ECO:0000256" key="1">
    <source>
        <dbReference type="SAM" id="MobiDB-lite"/>
    </source>
</evidence>
<dbReference type="Pfam" id="PF01569">
    <property type="entry name" value="PAP2"/>
    <property type="match status" value="1"/>
</dbReference>
<feature type="signal peptide" evidence="2">
    <location>
        <begin position="1"/>
        <end position="24"/>
    </location>
</feature>
<dbReference type="PROSITE" id="PS51257">
    <property type="entry name" value="PROKAR_LIPOPROTEIN"/>
    <property type="match status" value="1"/>
</dbReference>
<dbReference type="PANTHER" id="PTHR34599">
    <property type="entry name" value="PEROXIDASE-RELATED"/>
    <property type="match status" value="1"/>
</dbReference>
<keyword evidence="2" id="KW-0732">Signal</keyword>
<dbReference type="InterPro" id="IPR052559">
    <property type="entry name" value="V-haloperoxidase"/>
</dbReference>
<dbReference type="InterPro" id="IPR000326">
    <property type="entry name" value="PAP2/HPO"/>
</dbReference>
<dbReference type="KEGG" id="pbf:CFX0092_A1678"/>
<dbReference type="GO" id="GO:0030288">
    <property type="term" value="C:outer membrane-bounded periplasmic space"/>
    <property type="evidence" value="ECO:0007669"/>
    <property type="project" value="InterPro"/>
</dbReference>
<dbReference type="GO" id="GO:0003993">
    <property type="term" value="F:acid phosphatase activity"/>
    <property type="evidence" value="ECO:0007669"/>
    <property type="project" value="InterPro"/>
</dbReference>
<accession>A0A160T157</accession>
<feature type="region of interest" description="Disordered" evidence="1">
    <location>
        <begin position="51"/>
        <end position="81"/>
    </location>
</feature>
<dbReference type="PANTHER" id="PTHR34599:SF1">
    <property type="entry name" value="PHOSPHATIDIC ACID PHOSPHATASE TYPE 2_HALOPEROXIDASE DOMAIN-CONTAINING PROTEIN"/>
    <property type="match status" value="1"/>
</dbReference>
<dbReference type="Gene3D" id="1.10.606.20">
    <property type="match status" value="2"/>
</dbReference>
<evidence type="ECO:0000313" key="4">
    <source>
        <dbReference type="EMBL" id="CUS03556.2"/>
    </source>
</evidence>
<dbReference type="Proteomes" id="UP000215027">
    <property type="component" value="Chromosome I"/>
</dbReference>
<dbReference type="SUPFAM" id="SSF48317">
    <property type="entry name" value="Acid phosphatase/Vanadium-dependent haloperoxidase"/>
    <property type="match status" value="2"/>
</dbReference>
<sequence length="513" mass="55050">MKRQTRFTWMLLTVFALLAAMALAACGTTAPPAEVTASPTAWVTPRATPTKMATAVPPTNEPPTATPTQFPAPTEVAEPPPQWEPNASTWQTWVLDSGSQFRPAPPPDKAATTAEIEQLLALAAERDEADLLQIAYWNAGPPAYRWNQIAMNALNKRGVSALMGLRDLALIHAAIYDATVAAWDGKITYLPLRVRPSHIEPALETAIENPLIPSYPSEYAATAGAAAAVLAWLFPDEAAAFEEQAQQAVQSRLLAGVEYPSDVAAGLELGRQVAELVIARGLADGSADPWTGSVPTEPGHWTGENPSLPTGGLWQPWVLTSGDQFRPAPPPAYDSDELAAEMDELRAFERTPVSNAKALFWEHGAGGRRNYWYWGEIADRLVLESKLIAPWAARAYALTNIAGYDAGVACWDAKYTYWAIRPAQLDPEFQTVFPTPSHPSYPSAHSCFSAAQAGVLGHLFPTAATQVTALADEAGESRIWAGIHFRSDIDAGLALGEEVAGAVIAHAMNDGSQ</sequence>
<evidence type="ECO:0000259" key="3">
    <source>
        <dbReference type="Pfam" id="PF01569"/>
    </source>
</evidence>
<protein>
    <submittedName>
        <fullName evidence="4">Phosphoesterase, PA-phosphatase related</fullName>
    </submittedName>
</protein>
<dbReference type="InterPro" id="IPR001011">
    <property type="entry name" value="Acid_Pase_classA_bac"/>
</dbReference>
<dbReference type="CDD" id="cd03398">
    <property type="entry name" value="PAP2_haloperoxidase"/>
    <property type="match status" value="1"/>
</dbReference>
<proteinExistence type="predicted"/>
<gene>
    <name evidence="4" type="ORF">CFX0092_A1678</name>
</gene>
<dbReference type="AlphaFoldDB" id="A0A160T157"/>
<dbReference type="InterPro" id="IPR036938">
    <property type="entry name" value="PAP2/HPO_sf"/>
</dbReference>